<reference evidence="5" key="1">
    <citation type="submission" date="2025-08" db="UniProtKB">
        <authorList>
            <consortium name="RefSeq"/>
        </authorList>
    </citation>
    <scope>IDENTIFICATION</scope>
    <source>
        <tissue evidence="5">Fruit stalk</tissue>
    </source>
</reference>
<organism evidence="4 5">
    <name type="scientific">Durio zibethinus</name>
    <name type="common">Durian</name>
    <dbReference type="NCBI Taxonomy" id="66656"/>
    <lineage>
        <taxon>Eukaryota</taxon>
        <taxon>Viridiplantae</taxon>
        <taxon>Streptophyta</taxon>
        <taxon>Embryophyta</taxon>
        <taxon>Tracheophyta</taxon>
        <taxon>Spermatophyta</taxon>
        <taxon>Magnoliopsida</taxon>
        <taxon>eudicotyledons</taxon>
        <taxon>Gunneridae</taxon>
        <taxon>Pentapetalae</taxon>
        <taxon>rosids</taxon>
        <taxon>malvids</taxon>
        <taxon>Malvales</taxon>
        <taxon>Malvaceae</taxon>
        <taxon>Helicteroideae</taxon>
        <taxon>Durio</taxon>
    </lineage>
</organism>
<evidence type="ECO:0000256" key="2">
    <source>
        <dbReference type="ARBA" id="ARBA00022771"/>
    </source>
</evidence>
<gene>
    <name evidence="5" type="primary">LOC111313224</name>
</gene>
<dbReference type="PANTHER" id="PTHR42647">
    <property type="entry name" value="SBP (S-RIBONUCLEASE BINDING PROTEIN) FAMILY PROTEIN"/>
    <property type="match status" value="1"/>
</dbReference>
<dbReference type="GO" id="GO:0004842">
    <property type="term" value="F:ubiquitin-protein transferase activity"/>
    <property type="evidence" value="ECO:0007669"/>
    <property type="project" value="TreeGrafter"/>
</dbReference>
<evidence type="ECO:0000256" key="3">
    <source>
        <dbReference type="ARBA" id="ARBA00022833"/>
    </source>
</evidence>
<sequence>MTRDVLHSRLQWRIGDGNLARIWLDKWLPINTLLASPINYNQLQEDVLVTELIEHETRQWKTELIYSIFSNEEADLICSIPLVRFMHGDDLVWSAEKKGAYLDDETLPHRFCLYASQQNDRAERKHHYILDTVCALFISFSLHEHFWGEVALTAIYTIKRVTTLVLDTQSPYECLYNKKQRIKNQQLYPIAVEARHMNLFPAPQLITNRDFIKTNQRSGNIYNTQMDSCVPLVDTMQEASQLFPLYQSLVCDPNISAKTSINKANSGLTYNMNILASASRKRLRDSFTNGFDSYSVAQKNNIFDVSSVLDDDVFSQIQQQQHDIDHLVAEHTAKVRLELEEKTKRQSRILITAIQEGVLKKLKEKDEEIQRMGKLYWVLQERVKSLYEENQLWRDLAQINEATANSLRTNLEQVLAHVGKERHVSGEGAAVALADDVESSCDSSDEKWCKVVPPQPHGSGAAQVKMVVVGNNNRKCRKCEGSRVAPYTPTTEADSGSSAQTAAKLKSISAMPIYKDKSHEEL</sequence>
<keyword evidence="2" id="KW-0863">Zinc-finger</keyword>
<dbReference type="RefSeq" id="XP_022769627.1">
    <property type="nucleotide sequence ID" value="XM_022913892.1"/>
</dbReference>
<evidence type="ECO:0000256" key="1">
    <source>
        <dbReference type="ARBA" id="ARBA00022723"/>
    </source>
</evidence>
<dbReference type="KEGG" id="dzi:111313224"/>
<dbReference type="SUPFAM" id="SSF53098">
    <property type="entry name" value="Ribonuclease H-like"/>
    <property type="match status" value="1"/>
</dbReference>
<evidence type="ECO:0000313" key="5">
    <source>
        <dbReference type="RefSeq" id="XP_022769627.1"/>
    </source>
</evidence>
<protein>
    <submittedName>
        <fullName evidence="5">Probable BOI-related E3 ubiquitin-protein ligase 3</fullName>
    </submittedName>
</protein>
<proteinExistence type="predicted"/>
<dbReference type="GO" id="GO:0008270">
    <property type="term" value="F:zinc ion binding"/>
    <property type="evidence" value="ECO:0007669"/>
    <property type="project" value="UniProtKB-KW"/>
</dbReference>
<dbReference type="OrthoDB" id="1711136at2759"/>
<evidence type="ECO:0000313" key="4">
    <source>
        <dbReference type="Proteomes" id="UP000515121"/>
    </source>
</evidence>
<dbReference type="GeneID" id="111313224"/>
<keyword evidence="1" id="KW-0479">Metal-binding</keyword>
<dbReference type="PANTHER" id="PTHR42647:SF55">
    <property type="entry name" value="BOI-RELATED E3 UBIQUITIN-PROTEIN LIGASE 1"/>
    <property type="match status" value="1"/>
</dbReference>
<name>A0A6P6AXH2_DURZI</name>
<dbReference type="AlphaFoldDB" id="A0A6P6AXH2"/>
<dbReference type="Gene3D" id="1.10.10.2360">
    <property type="match status" value="1"/>
</dbReference>
<dbReference type="InterPro" id="IPR012337">
    <property type="entry name" value="RNaseH-like_sf"/>
</dbReference>
<keyword evidence="3" id="KW-0862">Zinc</keyword>
<dbReference type="Proteomes" id="UP000515121">
    <property type="component" value="Unplaced"/>
</dbReference>
<dbReference type="GO" id="GO:0043067">
    <property type="term" value="P:regulation of programmed cell death"/>
    <property type="evidence" value="ECO:0007669"/>
    <property type="project" value="TreeGrafter"/>
</dbReference>
<accession>A0A6P6AXH2</accession>
<keyword evidence="4" id="KW-1185">Reference proteome</keyword>